<evidence type="ECO:0000256" key="6">
    <source>
        <dbReference type="SAM" id="Phobius"/>
    </source>
</evidence>
<evidence type="ECO:0000313" key="8">
    <source>
        <dbReference type="EMBL" id="QEC75892.1"/>
    </source>
</evidence>
<evidence type="ECO:0000256" key="4">
    <source>
        <dbReference type="ARBA" id="ARBA00022989"/>
    </source>
</evidence>
<feature type="transmembrane region" description="Helical" evidence="6">
    <location>
        <begin position="128"/>
        <end position="150"/>
    </location>
</feature>
<name>A0A5B8VY63_9SPHI</name>
<dbReference type="RefSeq" id="WP_147053078.1">
    <property type="nucleotide sequence ID" value="NZ_CP042437.1"/>
</dbReference>
<sequence>MKKNLIPLTLGGLGIGTTEFVMMGLLPDIAKDFRVSIPVAGHLISAYALGVVIGAPLLVAISSNYPPKKILIALMVMFTVFNAFSAFAPDHNALFIARLLSGLPHGAFFGVGSVVASRLAEKGKQAQAISVMFAGLTIANLLSVPLGTYIGHHYSWRYTFGLIAFIGLMALLFIQLWLPALPVNRAGDIKSEMGFFKTREAWLILLITAIGTGGLFCWISYIAPLMTDVSHFSKDTVPLVLIIAGLGMVIGNILGGKLADWVAPVKACLILLISMAVALITIYFVSGNQVLSLIMTFITGSLSMAIGSPIQILMIRTAKGAEMLGAAATQAAFNTGNALGAFLGGLPIAMGYGFTSPELVGVVMAVTGALFAVVLFKRQASVKRELEMV</sequence>
<dbReference type="PROSITE" id="PS50850">
    <property type="entry name" value="MFS"/>
    <property type="match status" value="1"/>
</dbReference>
<dbReference type="AlphaFoldDB" id="A0A5B8VY63"/>
<evidence type="ECO:0000256" key="2">
    <source>
        <dbReference type="ARBA" id="ARBA00022475"/>
    </source>
</evidence>
<feature type="transmembrane region" description="Helical" evidence="6">
    <location>
        <begin position="331"/>
        <end position="353"/>
    </location>
</feature>
<keyword evidence="5 6" id="KW-0472">Membrane</keyword>
<dbReference type="InterPro" id="IPR036259">
    <property type="entry name" value="MFS_trans_sf"/>
</dbReference>
<feature type="transmembrane region" description="Helical" evidence="6">
    <location>
        <begin position="359"/>
        <end position="376"/>
    </location>
</feature>
<feature type="transmembrane region" description="Helical" evidence="6">
    <location>
        <begin position="39"/>
        <end position="59"/>
    </location>
</feature>
<evidence type="ECO:0000256" key="1">
    <source>
        <dbReference type="ARBA" id="ARBA00004651"/>
    </source>
</evidence>
<keyword evidence="9" id="KW-1185">Reference proteome</keyword>
<dbReference type="PANTHER" id="PTHR43124:SF6">
    <property type="entry name" value="TRANSPORTER ARAJ-RELATED"/>
    <property type="match status" value="1"/>
</dbReference>
<feature type="transmembrane region" description="Helical" evidence="6">
    <location>
        <begin position="71"/>
        <end position="89"/>
    </location>
</feature>
<feature type="domain" description="Major facilitator superfamily (MFS) profile" evidence="7">
    <location>
        <begin position="4"/>
        <end position="380"/>
    </location>
</feature>
<feature type="transmembrane region" description="Helical" evidence="6">
    <location>
        <begin position="201"/>
        <end position="224"/>
    </location>
</feature>
<proteinExistence type="predicted"/>
<dbReference type="Gene3D" id="1.20.1250.20">
    <property type="entry name" value="MFS general substrate transporter like domains"/>
    <property type="match status" value="2"/>
</dbReference>
<dbReference type="CDD" id="cd17324">
    <property type="entry name" value="MFS_NepI_like"/>
    <property type="match status" value="1"/>
</dbReference>
<evidence type="ECO:0000256" key="3">
    <source>
        <dbReference type="ARBA" id="ARBA00022692"/>
    </source>
</evidence>
<feature type="transmembrane region" description="Helical" evidence="6">
    <location>
        <begin position="156"/>
        <end position="180"/>
    </location>
</feature>
<keyword evidence="2" id="KW-1003">Cell membrane</keyword>
<dbReference type="InterPro" id="IPR050189">
    <property type="entry name" value="MFS_Efflux_Transporters"/>
</dbReference>
<feature type="transmembrane region" description="Helical" evidence="6">
    <location>
        <begin position="291"/>
        <end position="310"/>
    </location>
</feature>
<gene>
    <name evidence="8" type="ORF">FSB76_08010</name>
</gene>
<feature type="transmembrane region" description="Helical" evidence="6">
    <location>
        <begin position="95"/>
        <end position="116"/>
    </location>
</feature>
<feature type="transmembrane region" description="Helical" evidence="6">
    <location>
        <begin position="267"/>
        <end position="285"/>
    </location>
</feature>
<comment type="subcellular location">
    <subcellularLocation>
        <location evidence="1">Cell membrane</location>
        <topology evidence="1">Multi-pass membrane protein</topology>
    </subcellularLocation>
</comment>
<dbReference type="PANTHER" id="PTHR43124">
    <property type="entry name" value="PURINE EFFLUX PUMP PBUE"/>
    <property type="match status" value="1"/>
</dbReference>
<keyword evidence="3 6" id="KW-0812">Transmembrane</keyword>
<dbReference type="KEGG" id="mgk:FSB76_08010"/>
<dbReference type="SUPFAM" id="SSF103473">
    <property type="entry name" value="MFS general substrate transporter"/>
    <property type="match status" value="1"/>
</dbReference>
<dbReference type="OrthoDB" id="9788453at2"/>
<evidence type="ECO:0000313" key="9">
    <source>
        <dbReference type="Proteomes" id="UP000321362"/>
    </source>
</evidence>
<feature type="transmembrane region" description="Helical" evidence="6">
    <location>
        <begin position="5"/>
        <end position="27"/>
    </location>
</feature>
<dbReference type="EMBL" id="CP042437">
    <property type="protein sequence ID" value="QEC75892.1"/>
    <property type="molecule type" value="Genomic_DNA"/>
</dbReference>
<dbReference type="GO" id="GO:0022857">
    <property type="term" value="F:transmembrane transporter activity"/>
    <property type="evidence" value="ECO:0007669"/>
    <property type="project" value="InterPro"/>
</dbReference>
<dbReference type="GO" id="GO:0005886">
    <property type="term" value="C:plasma membrane"/>
    <property type="evidence" value="ECO:0007669"/>
    <property type="project" value="UniProtKB-SubCell"/>
</dbReference>
<keyword evidence="4 6" id="KW-1133">Transmembrane helix</keyword>
<dbReference type="Pfam" id="PF07690">
    <property type="entry name" value="MFS_1"/>
    <property type="match status" value="1"/>
</dbReference>
<protein>
    <submittedName>
        <fullName evidence="8">MFS transporter</fullName>
    </submittedName>
</protein>
<accession>A0A5B8VY63</accession>
<feature type="transmembrane region" description="Helical" evidence="6">
    <location>
        <begin position="236"/>
        <end position="255"/>
    </location>
</feature>
<organism evidence="8 9">
    <name type="scientific">Mucilaginibacter ginsenosidivorax</name>
    <dbReference type="NCBI Taxonomy" id="862126"/>
    <lineage>
        <taxon>Bacteria</taxon>
        <taxon>Pseudomonadati</taxon>
        <taxon>Bacteroidota</taxon>
        <taxon>Sphingobacteriia</taxon>
        <taxon>Sphingobacteriales</taxon>
        <taxon>Sphingobacteriaceae</taxon>
        <taxon>Mucilaginibacter</taxon>
    </lineage>
</organism>
<evidence type="ECO:0000259" key="7">
    <source>
        <dbReference type="PROSITE" id="PS50850"/>
    </source>
</evidence>
<dbReference type="InterPro" id="IPR011701">
    <property type="entry name" value="MFS"/>
</dbReference>
<evidence type="ECO:0000256" key="5">
    <source>
        <dbReference type="ARBA" id="ARBA00023136"/>
    </source>
</evidence>
<reference evidence="8 9" key="1">
    <citation type="journal article" date="2013" name="J. Microbiol.">
        <title>Mucilaginibacter ginsenosidivorax sp. nov., with ginsenoside converting activity isolated from sediment.</title>
        <authorList>
            <person name="Kim J.K."/>
            <person name="Choi T.E."/>
            <person name="Liu Q.M."/>
            <person name="Park H.Y."/>
            <person name="Yi T.H."/>
            <person name="Yoon M.H."/>
            <person name="Kim S.C."/>
            <person name="Im W.T."/>
        </authorList>
    </citation>
    <scope>NUCLEOTIDE SEQUENCE [LARGE SCALE GENOMIC DNA]</scope>
    <source>
        <strain evidence="8 9">KHI28</strain>
    </source>
</reference>
<dbReference type="InterPro" id="IPR020846">
    <property type="entry name" value="MFS_dom"/>
</dbReference>
<dbReference type="Proteomes" id="UP000321362">
    <property type="component" value="Chromosome"/>
</dbReference>